<evidence type="ECO:0000256" key="8">
    <source>
        <dbReference type="ARBA" id="ARBA00023098"/>
    </source>
</evidence>
<dbReference type="CDD" id="cd06558">
    <property type="entry name" value="crotonase-like"/>
    <property type="match status" value="1"/>
</dbReference>
<accession>A0AA52H7X6</accession>
<dbReference type="InterPro" id="IPR006176">
    <property type="entry name" value="3-OHacyl-CoA_DH_NAD-bd"/>
</dbReference>
<dbReference type="InterPro" id="IPR018376">
    <property type="entry name" value="Enoyl-CoA_hyd/isom_CS"/>
</dbReference>
<feature type="domain" description="3-hydroxyacyl-CoA dehydrogenase NAD binding" evidence="16">
    <location>
        <begin position="291"/>
        <end position="467"/>
    </location>
</feature>
<comment type="similarity">
    <text evidence="14">Belongs to the enoyl-CoA hydratase/isomerase family.</text>
</comment>
<dbReference type="InterPro" id="IPR006108">
    <property type="entry name" value="3HC_DH_C"/>
</dbReference>
<keyword evidence="10" id="KW-0413">Isomerase</keyword>
<dbReference type="AlphaFoldDB" id="A0AA52H7X6"/>
<keyword evidence="6" id="KW-0560">Oxidoreductase</keyword>
<reference evidence="17" key="1">
    <citation type="submission" date="2023-04" db="EMBL/GenBank/DDBJ databases">
        <title>Complete genome sequence of Temperatibacter marinus.</title>
        <authorList>
            <person name="Rong J.-C."/>
            <person name="Yi M.-L."/>
            <person name="Zhao Q."/>
        </authorList>
    </citation>
    <scope>NUCLEOTIDE SEQUENCE</scope>
    <source>
        <strain evidence="17">NBRC 110045</strain>
    </source>
</reference>
<evidence type="ECO:0000313" key="17">
    <source>
        <dbReference type="EMBL" id="WND01536.1"/>
    </source>
</evidence>
<evidence type="ECO:0000256" key="9">
    <source>
        <dbReference type="ARBA" id="ARBA00023140"/>
    </source>
</evidence>
<comment type="similarity">
    <text evidence="3">In the N-terminal section; belongs to the enoyl-CoA hydratase/isomerase family.</text>
</comment>
<dbReference type="InterPro" id="IPR001753">
    <property type="entry name" value="Enoyl-CoA_hydra/iso"/>
</dbReference>
<dbReference type="GO" id="GO:0003857">
    <property type="term" value="F:(3S)-3-hydroxyacyl-CoA dehydrogenase (NAD+) activity"/>
    <property type="evidence" value="ECO:0007669"/>
    <property type="project" value="UniProtKB-EC"/>
</dbReference>
<sequence length="678" mass="74046">MSAVHYSVEQFTAFLTVDNPPVNAISHSVRQGLADGITAAQKDERVKSIVIHCAGRSFMAGADIKEFGKPPQEPHLPDVCHHIEACNKPVIAVIHGVALGGGLEIALGAHYRIADESAQLGLPEVNLGLIPGAGGTQRTPRLIGVEAATDLITSGKPIRADKALTLGLIDAVVEGALKKAALKFAHSVQEKEIPKPYAQKPAIPSETFFEDTRRLLSKRKKGFEAPQACINAVEAASTLSFMDGMKRERELFIECRNSSQSAAQRHMFFAERESLKVEDVPRETSAYPIKSVAIIGAGTMGAGIAIAFLDKGMPVILKEVSEEALKAGINRVEMNYAQQVKKGRLSEAMKDSRLALLKGSIDYGDLSDVDLVIEAAFEKMDIKKLIFAELDKAVKKTCILATNTSYLDVNEIAESVSNPKNVIGLHFFSPANIMKLLEIVRGKATSIETLNTALQLCKKIGKVGVVSGVCFGFIGNRMFQHYQREVGLLMIEGATPWQIDQALTKYGMPMGPCAVADLAGLDIGYFTRQSLSDDQYEAKAFLLHDRLVEMDRKGQKTGAGFYDYADRQGSPSAMVENMLSEISQELGIERRAVSEAEIVERTIDALICSGSEILSEGIAARSSDIDVVYCNGYGFPRWRGGPMHYATHHGKAIIRARIEGYAEKFGNRWWRVSDWLKD</sequence>
<dbReference type="FunFam" id="1.10.1040.50:FF:000006">
    <property type="entry name" value="Peroxisomal bifunctional enzyme"/>
    <property type="match status" value="1"/>
</dbReference>
<keyword evidence="11" id="KW-0456">Lyase</keyword>
<dbReference type="Pfam" id="PF02737">
    <property type="entry name" value="3HCDH_N"/>
    <property type="match status" value="1"/>
</dbReference>
<evidence type="ECO:0000313" key="18">
    <source>
        <dbReference type="Proteomes" id="UP001268683"/>
    </source>
</evidence>
<dbReference type="PROSITE" id="PS00166">
    <property type="entry name" value="ENOYL_COA_HYDRATASE"/>
    <property type="match status" value="1"/>
</dbReference>
<feature type="domain" description="3-hydroxyacyl-CoA dehydrogenase C-terminal" evidence="15">
    <location>
        <begin position="472"/>
        <end position="564"/>
    </location>
</feature>
<protein>
    <submittedName>
        <fullName evidence="17">3-hydroxyacyl-CoA dehydrogenase NAD-binding domain-containing protein</fullName>
    </submittedName>
</protein>
<evidence type="ECO:0000256" key="13">
    <source>
        <dbReference type="ARBA" id="ARBA00049556"/>
    </source>
</evidence>
<dbReference type="Gene3D" id="3.40.50.720">
    <property type="entry name" value="NAD(P)-binding Rossmann-like Domain"/>
    <property type="match status" value="1"/>
</dbReference>
<keyword evidence="4" id="KW-0276">Fatty acid metabolism</keyword>
<dbReference type="InterPro" id="IPR029045">
    <property type="entry name" value="ClpP/crotonase-like_dom_sf"/>
</dbReference>
<dbReference type="SUPFAM" id="SSF51735">
    <property type="entry name" value="NAD(P)-binding Rossmann-fold domains"/>
    <property type="match status" value="1"/>
</dbReference>
<comment type="pathway">
    <text evidence="2">Lipid metabolism; fatty acid beta-oxidation.</text>
</comment>
<dbReference type="PANTHER" id="PTHR23309">
    <property type="entry name" value="3-HYDROXYACYL-COA DEHYROGENASE"/>
    <property type="match status" value="1"/>
</dbReference>
<dbReference type="Gene3D" id="1.10.1040.50">
    <property type="match status" value="1"/>
</dbReference>
<evidence type="ECO:0000259" key="16">
    <source>
        <dbReference type="Pfam" id="PF02737"/>
    </source>
</evidence>
<keyword evidence="8" id="KW-0443">Lipid metabolism</keyword>
<dbReference type="RefSeq" id="WP_310797364.1">
    <property type="nucleotide sequence ID" value="NZ_CP123872.1"/>
</dbReference>
<keyword evidence="9" id="KW-0576">Peroxisome</keyword>
<dbReference type="Proteomes" id="UP001268683">
    <property type="component" value="Chromosome"/>
</dbReference>
<evidence type="ECO:0000256" key="14">
    <source>
        <dbReference type="RuleBase" id="RU003707"/>
    </source>
</evidence>
<dbReference type="GO" id="GO:0006631">
    <property type="term" value="P:fatty acid metabolic process"/>
    <property type="evidence" value="ECO:0007669"/>
    <property type="project" value="UniProtKB-KW"/>
</dbReference>
<evidence type="ECO:0000256" key="10">
    <source>
        <dbReference type="ARBA" id="ARBA00023235"/>
    </source>
</evidence>
<keyword evidence="18" id="KW-1185">Reference proteome</keyword>
<organism evidence="17 18">
    <name type="scientific">Temperatibacter marinus</name>
    <dbReference type="NCBI Taxonomy" id="1456591"/>
    <lineage>
        <taxon>Bacteria</taxon>
        <taxon>Pseudomonadati</taxon>
        <taxon>Pseudomonadota</taxon>
        <taxon>Alphaproteobacteria</taxon>
        <taxon>Kordiimonadales</taxon>
        <taxon>Temperatibacteraceae</taxon>
        <taxon>Temperatibacter</taxon>
    </lineage>
</organism>
<dbReference type="InterPro" id="IPR036291">
    <property type="entry name" value="NAD(P)-bd_dom_sf"/>
</dbReference>
<dbReference type="FunFam" id="3.40.50.720:FF:000009">
    <property type="entry name" value="Fatty oxidation complex, alpha subunit"/>
    <property type="match status" value="1"/>
</dbReference>
<dbReference type="GO" id="GO:0070403">
    <property type="term" value="F:NAD+ binding"/>
    <property type="evidence" value="ECO:0007669"/>
    <property type="project" value="InterPro"/>
</dbReference>
<dbReference type="GO" id="GO:0016042">
    <property type="term" value="P:lipid catabolic process"/>
    <property type="evidence" value="ECO:0007669"/>
    <property type="project" value="UniProtKB-KW"/>
</dbReference>
<proteinExistence type="inferred from homology"/>
<dbReference type="GO" id="GO:0016853">
    <property type="term" value="F:isomerase activity"/>
    <property type="evidence" value="ECO:0007669"/>
    <property type="project" value="UniProtKB-KW"/>
</dbReference>
<dbReference type="Pfam" id="PF00378">
    <property type="entry name" value="ECH_1"/>
    <property type="match status" value="1"/>
</dbReference>
<dbReference type="InterPro" id="IPR008927">
    <property type="entry name" value="6-PGluconate_DH-like_C_sf"/>
</dbReference>
<dbReference type="Gene3D" id="3.90.226.10">
    <property type="entry name" value="2-enoyl-CoA Hydratase, Chain A, domain 1"/>
    <property type="match status" value="1"/>
</dbReference>
<evidence type="ECO:0000256" key="6">
    <source>
        <dbReference type="ARBA" id="ARBA00023002"/>
    </source>
</evidence>
<evidence type="ECO:0000256" key="5">
    <source>
        <dbReference type="ARBA" id="ARBA00022963"/>
    </source>
</evidence>
<dbReference type="GO" id="GO:0004300">
    <property type="term" value="F:enoyl-CoA hydratase activity"/>
    <property type="evidence" value="ECO:0007669"/>
    <property type="project" value="UniProtKB-ARBA"/>
</dbReference>
<evidence type="ECO:0000256" key="4">
    <source>
        <dbReference type="ARBA" id="ARBA00022832"/>
    </source>
</evidence>
<evidence type="ECO:0000256" key="12">
    <source>
        <dbReference type="ARBA" id="ARBA00023268"/>
    </source>
</evidence>
<dbReference type="EMBL" id="CP123872">
    <property type="protein sequence ID" value="WND01536.1"/>
    <property type="molecule type" value="Genomic_DNA"/>
</dbReference>
<name>A0AA52H7X6_9PROT</name>
<evidence type="ECO:0000259" key="15">
    <source>
        <dbReference type="Pfam" id="PF00725"/>
    </source>
</evidence>
<evidence type="ECO:0000256" key="3">
    <source>
        <dbReference type="ARBA" id="ARBA00008750"/>
    </source>
</evidence>
<evidence type="ECO:0000256" key="1">
    <source>
        <dbReference type="ARBA" id="ARBA00004275"/>
    </source>
</evidence>
<comment type="catalytic activity">
    <reaction evidence="13">
        <text>a (3S)-3-hydroxyacyl-CoA + NAD(+) = a 3-oxoacyl-CoA + NADH + H(+)</text>
        <dbReference type="Rhea" id="RHEA:22432"/>
        <dbReference type="ChEBI" id="CHEBI:15378"/>
        <dbReference type="ChEBI" id="CHEBI:57318"/>
        <dbReference type="ChEBI" id="CHEBI:57540"/>
        <dbReference type="ChEBI" id="CHEBI:57945"/>
        <dbReference type="ChEBI" id="CHEBI:90726"/>
        <dbReference type="EC" id="1.1.1.35"/>
    </reaction>
</comment>
<keyword evidence="7" id="KW-0520">NAD</keyword>
<dbReference type="SUPFAM" id="SSF48179">
    <property type="entry name" value="6-phosphogluconate dehydrogenase C-terminal domain-like"/>
    <property type="match status" value="2"/>
</dbReference>
<evidence type="ECO:0000256" key="2">
    <source>
        <dbReference type="ARBA" id="ARBA00005005"/>
    </source>
</evidence>
<dbReference type="Pfam" id="PF00725">
    <property type="entry name" value="3HCDH"/>
    <property type="match status" value="1"/>
</dbReference>
<dbReference type="SUPFAM" id="SSF52096">
    <property type="entry name" value="ClpP/crotonase"/>
    <property type="match status" value="1"/>
</dbReference>
<evidence type="ECO:0000256" key="11">
    <source>
        <dbReference type="ARBA" id="ARBA00023239"/>
    </source>
</evidence>
<keyword evidence="12" id="KW-0511">Multifunctional enzyme</keyword>
<gene>
    <name evidence="17" type="ORF">QGN29_08180</name>
</gene>
<dbReference type="KEGG" id="tmk:QGN29_08180"/>
<evidence type="ECO:0000256" key="7">
    <source>
        <dbReference type="ARBA" id="ARBA00023027"/>
    </source>
</evidence>
<comment type="subcellular location">
    <subcellularLocation>
        <location evidence="1">Peroxisome</location>
    </subcellularLocation>
</comment>
<keyword evidence="5" id="KW-0442">Lipid degradation</keyword>